<evidence type="ECO:0000313" key="3">
    <source>
        <dbReference type="Proteomes" id="UP000684084"/>
    </source>
</evidence>
<gene>
    <name evidence="2" type="ORF">CHRIB12_LOCUS13177</name>
</gene>
<dbReference type="VEuPathDB" id="FungiDB:RhiirFUN_005867"/>
<organism evidence="2 3">
    <name type="scientific">Rhizophagus irregularis</name>
    <dbReference type="NCBI Taxonomy" id="588596"/>
    <lineage>
        <taxon>Eukaryota</taxon>
        <taxon>Fungi</taxon>
        <taxon>Fungi incertae sedis</taxon>
        <taxon>Mucoromycota</taxon>
        <taxon>Glomeromycotina</taxon>
        <taxon>Glomeromycetes</taxon>
        <taxon>Glomerales</taxon>
        <taxon>Glomeraceae</taxon>
        <taxon>Rhizophagus</taxon>
    </lineage>
</organism>
<protein>
    <submittedName>
        <fullName evidence="2">Uncharacterized protein</fullName>
    </submittedName>
</protein>
<dbReference type="AlphaFoldDB" id="A0A915ZEL7"/>
<dbReference type="OrthoDB" id="10300391at2759"/>
<proteinExistence type="predicted"/>
<comment type="caution">
    <text evidence="2">The sequence shown here is derived from an EMBL/GenBank/DDBJ whole genome shotgun (WGS) entry which is preliminary data.</text>
</comment>
<dbReference type="Proteomes" id="UP000684084">
    <property type="component" value="Unassembled WGS sequence"/>
</dbReference>
<evidence type="ECO:0000256" key="1">
    <source>
        <dbReference type="SAM" id="MobiDB-lite"/>
    </source>
</evidence>
<feature type="region of interest" description="Disordered" evidence="1">
    <location>
        <begin position="1"/>
        <end position="68"/>
    </location>
</feature>
<sequence>MDPYRPGHYAQYRAPYERPPFTPPGGPFTYGQTSRVAGYTSGTPTQHTAHMAPRPGYGIPLGGISPMASSRDGDFNEHYIIKLNSYEPWSFKRRLELSNLS</sequence>
<name>A0A915ZEL7_9GLOM</name>
<accession>A0A915ZEL7</accession>
<reference evidence="2" key="1">
    <citation type="submission" date="2020-05" db="EMBL/GenBank/DDBJ databases">
        <authorList>
            <person name="Rincon C."/>
            <person name="Sanders R I."/>
            <person name="Robbins C."/>
            <person name="Chaturvedi A."/>
        </authorList>
    </citation>
    <scope>NUCLEOTIDE SEQUENCE</scope>
    <source>
        <strain evidence="2">CHB12</strain>
    </source>
</reference>
<dbReference type="EMBL" id="CAGKOT010000029">
    <property type="protein sequence ID" value="CAB5371596.1"/>
    <property type="molecule type" value="Genomic_DNA"/>
</dbReference>
<feature type="compositionally biased region" description="Pro residues" evidence="1">
    <location>
        <begin position="17"/>
        <end position="26"/>
    </location>
</feature>
<feature type="compositionally biased region" description="Polar residues" evidence="1">
    <location>
        <begin position="30"/>
        <end position="48"/>
    </location>
</feature>
<evidence type="ECO:0000313" key="2">
    <source>
        <dbReference type="EMBL" id="CAB5371596.1"/>
    </source>
</evidence>